<evidence type="ECO:0000313" key="9">
    <source>
        <dbReference type="EMBL" id="QQO10107.1"/>
    </source>
</evidence>
<dbReference type="GO" id="GO:0005886">
    <property type="term" value="C:plasma membrane"/>
    <property type="evidence" value="ECO:0007669"/>
    <property type="project" value="UniProtKB-SubCell"/>
</dbReference>
<sequence>MKIRRVKKYIGTFFSLAALAVVAVITCYPFLMMIMGSFKEDYEIFTMNPSFFPRDGFNLKFYRKLLAEWPFIRNLLNSVIVTASVTAIGCFFCTLAGFTFAKYRFPFKNGLFLVMLSSMMIPSISLIVPTYLVVRGMGGLNQYWSLILPGSIPAFGIFMIRQFAVSGVPDESLEYARVEGASEWKILMKIAFPMLSPAIFSLAILTFMNTWNDFLWPIIITTKKEMLTVTALLRSIGDASLAGGFGVLLAATTLSTIPMIVLYLLFHKKLIQGILDGMGKE</sequence>
<protein>
    <submittedName>
        <fullName evidence="9">Carbohydrate ABC transporter permease</fullName>
    </submittedName>
</protein>
<evidence type="ECO:0000256" key="5">
    <source>
        <dbReference type="ARBA" id="ARBA00022989"/>
    </source>
</evidence>
<evidence type="ECO:0000256" key="6">
    <source>
        <dbReference type="ARBA" id="ARBA00023136"/>
    </source>
</evidence>
<dbReference type="GO" id="GO:0055085">
    <property type="term" value="P:transmembrane transport"/>
    <property type="evidence" value="ECO:0007669"/>
    <property type="project" value="InterPro"/>
</dbReference>
<dbReference type="KEGG" id="bhc:JFL75_04090"/>
<dbReference type="CDD" id="cd06261">
    <property type="entry name" value="TM_PBP2"/>
    <property type="match status" value="1"/>
</dbReference>
<proteinExistence type="inferred from homology"/>
<evidence type="ECO:0000256" key="2">
    <source>
        <dbReference type="ARBA" id="ARBA00022448"/>
    </source>
</evidence>
<dbReference type="InterPro" id="IPR035906">
    <property type="entry name" value="MetI-like_sf"/>
</dbReference>
<dbReference type="PANTHER" id="PTHR43744:SF12">
    <property type="entry name" value="ABC TRANSPORTER PERMEASE PROTEIN MG189-RELATED"/>
    <property type="match status" value="1"/>
</dbReference>
<organism evidence="9 10">
    <name type="scientific">Breznakiella homolactica</name>
    <dbReference type="NCBI Taxonomy" id="2798577"/>
    <lineage>
        <taxon>Bacteria</taxon>
        <taxon>Pseudomonadati</taxon>
        <taxon>Spirochaetota</taxon>
        <taxon>Spirochaetia</taxon>
        <taxon>Spirochaetales</taxon>
        <taxon>Breznakiellaceae</taxon>
        <taxon>Breznakiella</taxon>
    </lineage>
</organism>
<dbReference type="InterPro" id="IPR000515">
    <property type="entry name" value="MetI-like"/>
</dbReference>
<feature type="transmembrane region" description="Helical" evidence="7">
    <location>
        <begin position="12"/>
        <end position="38"/>
    </location>
</feature>
<feature type="transmembrane region" description="Helical" evidence="7">
    <location>
        <begin position="241"/>
        <end position="266"/>
    </location>
</feature>
<dbReference type="RefSeq" id="WP_215627411.1">
    <property type="nucleotide sequence ID" value="NZ_CP067089.2"/>
</dbReference>
<keyword evidence="10" id="KW-1185">Reference proteome</keyword>
<dbReference type="Proteomes" id="UP000595917">
    <property type="component" value="Chromosome"/>
</dbReference>
<evidence type="ECO:0000256" key="1">
    <source>
        <dbReference type="ARBA" id="ARBA00004651"/>
    </source>
</evidence>
<keyword evidence="6 7" id="KW-0472">Membrane</keyword>
<feature type="transmembrane region" description="Helical" evidence="7">
    <location>
        <begin position="75"/>
        <end position="98"/>
    </location>
</feature>
<feature type="transmembrane region" description="Helical" evidence="7">
    <location>
        <begin position="110"/>
        <end position="134"/>
    </location>
</feature>
<evidence type="ECO:0000256" key="4">
    <source>
        <dbReference type="ARBA" id="ARBA00022692"/>
    </source>
</evidence>
<comment type="subcellular location">
    <subcellularLocation>
        <location evidence="1 7">Cell membrane</location>
        <topology evidence="1 7">Multi-pass membrane protein</topology>
    </subcellularLocation>
</comment>
<dbReference type="Pfam" id="PF00528">
    <property type="entry name" value="BPD_transp_1"/>
    <property type="match status" value="1"/>
</dbReference>
<comment type="similarity">
    <text evidence="7">Belongs to the binding-protein-dependent transport system permease family.</text>
</comment>
<evidence type="ECO:0000313" key="10">
    <source>
        <dbReference type="Proteomes" id="UP000595917"/>
    </source>
</evidence>
<evidence type="ECO:0000259" key="8">
    <source>
        <dbReference type="PROSITE" id="PS50928"/>
    </source>
</evidence>
<feature type="domain" description="ABC transmembrane type-1" evidence="8">
    <location>
        <begin position="75"/>
        <end position="266"/>
    </location>
</feature>
<reference evidence="9" key="1">
    <citation type="submission" date="2021-01" db="EMBL/GenBank/DDBJ databases">
        <title>Description of Breznakiella homolactica.</title>
        <authorList>
            <person name="Song Y."/>
            <person name="Brune A."/>
        </authorList>
    </citation>
    <scope>NUCLEOTIDE SEQUENCE</scope>
    <source>
        <strain evidence="9">RmG30</strain>
    </source>
</reference>
<gene>
    <name evidence="9" type="ORF">JFL75_04090</name>
</gene>
<name>A0A7T7XPK6_9SPIR</name>
<accession>A0A7T7XPK6</accession>
<dbReference type="PANTHER" id="PTHR43744">
    <property type="entry name" value="ABC TRANSPORTER PERMEASE PROTEIN MG189-RELATED-RELATED"/>
    <property type="match status" value="1"/>
</dbReference>
<keyword evidence="2 7" id="KW-0813">Transport</keyword>
<dbReference type="Gene3D" id="1.10.3720.10">
    <property type="entry name" value="MetI-like"/>
    <property type="match status" value="1"/>
</dbReference>
<keyword evidence="4 7" id="KW-0812">Transmembrane</keyword>
<evidence type="ECO:0000256" key="3">
    <source>
        <dbReference type="ARBA" id="ARBA00022475"/>
    </source>
</evidence>
<feature type="transmembrane region" description="Helical" evidence="7">
    <location>
        <begin position="186"/>
        <end position="208"/>
    </location>
</feature>
<dbReference type="SUPFAM" id="SSF161098">
    <property type="entry name" value="MetI-like"/>
    <property type="match status" value="1"/>
</dbReference>
<feature type="transmembrane region" description="Helical" evidence="7">
    <location>
        <begin position="146"/>
        <end position="165"/>
    </location>
</feature>
<dbReference type="AlphaFoldDB" id="A0A7T7XPK6"/>
<dbReference type="PROSITE" id="PS50928">
    <property type="entry name" value="ABC_TM1"/>
    <property type="match status" value="1"/>
</dbReference>
<evidence type="ECO:0000256" key="7">
    <source>
        <dbReference type="RuleBase" id="RU363032"/>
    </source>
</evidence>
<keyword evidence="5 7" id="KW-1133">Transmembrane helix</keyword>
<keyword evidence="3" id="KW-1003">Cell membrane</keyword>
<dbReference type="EMBL" id="CP067089">
    <property type="protein sequence ID" value="QQO10107.1"/>
    <property type="molecule type" value="Genomic_DNA"/>
</dbReference>